<dbReference type="RefSeq" id="WP_145348298.1">
    <property type="nucleotide sequence ID" value="NZ_CP036261.1"/>
</dbReference>
<keyword evidence="1" id="KW-0472">Membrane</keyword>
<evidence type="ECO:0000256" key="1">
    <source>
        <dbReference type="SAM" id="Phobius"/>
    </source>
</evidence>
<feature type="transmembrane region" description="Helical" evidence="1">
    <location>
        <begin position="319"/>
        <end position="341"/>
    </location>
</feature>
<evidence type="ECO:0000313" key="3">
    <source>
        <dbReference type="Proteomes" id="UP000319557"/>
    </source>
</evidence>
<dbReference type="OrthoDB" id="267627at2"/>
<keyword evidence="1" id="KW-1133">Transmembrane helix</keyword>
<dbReference type="Proteomes" id="UP000319557">
    <property type="component" value="Chromosome"/>
</dbReference>
<dbReference type="KEGG" id="ruv:EC9_46980"/>
<dbReference type="EMBL" id="CP036261">
    <property type="protein sequence ID" value="QDS90489.1"/>
    <property type="molecule type" value="Genomic_DNA"/>
</dbReference>
<dbReference type="AlphaFoldDB" id="A0A517M6I8"/>
<evidence type="ECO:0000313" key="2">
    <source>
        <dbReference type="EMBL" id="QDS90489.1"/>
    </source>
</evidence>
<evidence type="ECO:0008006" key="4">
    <source>
        <dbReference type="Google" id="ProtNLM"/>
    </source>
</evidence>
<proteinExistence type="predicted"/>
<protein>
    <recommendedName>
        <fullName evidence="4">DUF4013 domain-containing protein</fullName>
    </recommendedName>
</protein>
<keyword evidence="3" id="KW-1185">Reference proteome</keyword>
<organism evidence="2 3">
    <name type="scientific">Rosistilla ulvae</name>
    <dbReference type="NCBI Taxonomy" id="1930277"/>
    <lineage>
        <taxon>Bacteria</taxon>
        <taxon>Pseudomonadati</taxon>
        <taxon>Planctomycetota</taxon>
        <taxon>Planctomycetia</taxon>
        <taxon>Pirellulales</taxon>
        <taxon>Pirellulaceae</taxon>
        <taxon>Rosistilla</taxon>
    </lineage>
</organism>
<name>A0A517M6I8_9BACT</name>
<keyword evidence="1" id="KW-0812">Transmembrane</keyword>
<feature type="transmembrane region" description="Helical" evidence="1">
    <location>
        <begin position="240"/>
        <end position="262"/>
    </location>
</feature>
<feature type="transmembrane region" description="Helical" evidence="1">
    <location>
        <begin position="141"/>
        <end position="162"/>
    </location>
</feature>
<gene>
    <name evidence="2" type="ORF">EC9_46980</name>
</gene>
<feature type="transmembrane region" description="Helical" evidence="1">
    <location>
        <begin position="283"/>
        <end position="307"/>
    </location>
</feature>
<feature type="transmembrane region" description="Helical" evidence="1">
    <location>
        <begin position="101"/>
        <end position="121"/>
    </location>
</feature>
<feature type="transmembrane region" description="Helical" evidence="1">
    <location>
        <begin position="56"/>
        <end position="80"/>
    </location>
</feature>
<sequence>MTIDAELVSEAAPPGVIDIPEGDIRADFQSQRPAGRWRSVAAGARKWIIVRPFQTASLVVLLAVLAAIPVFQLVALGYLLEVSGRVARSGRLRDGLFLLDQAGRIGAAIVAILVMGLPIRAVATWAEAARLVDPAGNAAGVLRVVGTLLVFVIAAHIGWVWFRGGRLRSYLWPRPIHFLKQVWRPATWVEARDRLWEFVASMQLGKLFWLGMRGMLATVLWLLLPAAILIGTTRDGQTGVAAIVGAVGLILMAIVLLYLPFLQARFAAENRWRAMFEVAPIRAGFAASPIFYWLGLTLTLLFAVPLYLLKIEATPQEVVWLPCILMVAFMLPARLMTGLAVGRGQRRQPGATRWHLLLRISLRLLCLPIIFGYLVIVFLSAFTSWDGLATWVQQHAVLVPVPFDAGV</sequence>
<feature type="transmembrane region" description="Helical" evidence="1">
    <location>
        <begin position="207"/>
        <end position="228"/>
    </location>
</feature>
<reference evidence="2 3" key="1">
    <citation type="submission" date="2019-02" db="EMBL/GenBank/DDBJ databases">
        <title>Deep-cultivation of Planctomycetes and their phenomic and genomic characterization uncovers novel biology.</title>
        <authorList>
            <person name="Wiegand S."/>
            <person name="Jogler M."/>
            <person name="Boedeker C."/>
            <person name="Pinto D."/>
            <person name="Vollmers J."/>
            <person name="Rivas-Marin E."/>
            <person name="Kohn T."/>
            <person name="Peeters S.H."/>
            <person name="Heuer A."/>
            <person name="Rast P."/>
            <person name="Oberbeckmann S."/>
            <person name="Bunk B."/>
            <person name="Jeske O."/>
            <person name="Meyerdierks A."/>
            <person name="Storesund J.E."/>
            <person name="Kallscheuer N."/>
            <person name="Luecker S."/>
            <person name="Lage O.M."/>
            <person name="Pohl T."/>
            <person name="Merkel B.J."/>
            <person name="Hornburger P."/>
            <person name="Mueller R.-W."/>
            <person name="Bruemmer F."/>
            <person name="Labrenz M."/>
            <person name="Spormann A.M."/>
            <person name="Op den Camp H."/>
            <person name="Overmann J."/>
            <person name="Amann R."/>
            <person name="Jetten M.S.M."/>
            <person name="Mascher T."/>
            <person name="Medema M.H."/>
            <person name="Devos D.P."/>
            <person name="Kaster A.-K."/>
            <person name="Ovreas L."/>
            <person name="Rohde M."/>
            <person name="Galperin M.Y."/>
            <person name="Jogler C."/>
        </authorList>
    </citation>
    <scope>NUCLEOTIDE SEQUENCE [LARGE SCALE GENOMIC DNA]</scope>
    <source>
        <strain evidence="2 3">EC9</strain>
    </source>
</reference>
<feature type="transmembrane region" description="Helical" evidence="1">
    <location>
        <begin position="362"/>
        <end position="382"/>
    </location>
</feature>
<accession>A0A517M6I8</accession>